<reference evidence="1 2" key="1">
    <citation type="submission" date="2022-06" db="EMBL/GenBank/DDBJ databases">
        <title>Actinoplanes abujensis sp. nov., isolated from Nigerian arid soil.</title>
        <authorList>
            <person name="Ding P."/>
        </authorList>
    </citation>
    <scope>NUCLEOTIDE SEQUENCE [LARGE SCALE GENOMIC DNA]</scope>
    <source>
        <strain evidence="2">TRM88002</strain>
    </source>
</reference>
<keyword evidence="2" id="KW-1185">Reference proteome</keyword>
<name>A0ABT0XWQ0_9ACTN</name>
<evidence type="ECO:0000313" key="1">
    <source>
        <dbReference type="EMBL" id="MCM4078220.1"/>
    </source>
</evidence>
<evidence type="ECO:0000313" key="2">
    <source>
        <dbReference type="Proteomes" id="UP001523216"/>
    </source>
</evidence>
<sequence length="51" mass="5720">MDEGFEECLAGGVRLVREDVSDFGPDGVHVGWGERLRWLFKVEFEFGFAGA</sequence>
<comment type="caution">
    <text evidence="1">The sequence shown here is derived from an EMBL/GenBank/DDBJ whole genome shotgun (WGS) entry which is preliminary data.</text>
</comment>
<dbReference type="Proteomes" id="UP001523216">
    <property type="component" value="Unassembled WGS sequence"/>
</dbReference>
<dbReference type="EMBL" id="JAMQOL010000015">
    <property type="protein sequence ID" value="MCM4078220.1"/>
    <property type="molecule type" value="Genomic_DNA"/>
</dbReference>
<protein>
    <submittedName>
        <fullName evidence="1">Uncharacterized protein</fullName>
    </submittedName>
</protein>
<organism evidence="1 2">
    <name type="scientific">Paractinoplanes hotanensis</name>
    <dbReference type="NCBI Taxonomy" id="2906497"/>
    <lineage>
        <taxon>Bacteria</taxon>
        <taxon>Bacillati</taxon>
        <taxon>Actinomycetota</taxon>
        <taxon>Actinomycetes</taxon>
        <taxon>Micromonosporales</taxon>
        <taxon>Micromonosporaceae</taxon>
        <taxon>Paractinoplanes</taxon>
    </lineage>
</organism>
<proteinExistence type="predicted"/>
<accession>A0ABT0XWQ0</accession>
<dbReference type="RefSeq" id="WP_251798065.1">
    <property type="nucleotide sequence ID" value="NZ_JAMQOL010000015.1"/>
</dbReference>
<gene>
    <name evidence="1" type="ORF">LXN57_11655</name>
</gene>